<accession>A0ABP2AUH5</accession>
<dbReference type="RefSeq" id="WP_055260050.1">
    <property type="nucleotide sequence ID" value="NZ_CABIXL010000007.1"/>
</dbReference>
<evidence type="ECO:0000313" key="3">
    <source>
        <dbReference type="Proteomes" id="UP000095488"/>
    </source>
</evidence>
<organism evidence="2 3">
    <name type="scientific">Sarcina ventriculi</name>
    <name type="common">Clostridium ventriculi</name>
    <dbReference type="NCBI Taxonomy" id="1267"/>
    <lineage>
        <taxon>Bacteria</taxon>
        <taxon>Bacillati</taxon>
        <taxon>Bacillota</taxon>
        <taxon>Clostridia</taxon>
        <taxon>Eubacteriales</taxon>
        <taxon>Clostridiaceae</taxon>
        <taxon>Sarcina</taxon>
    </lineage>
</organism>
<name>A0ABP2AUH5_SARVE</name>
<evidence type="ECO:0000313" key="2">
    <source>
        <dbReference type="EMBL" id="CUO14933.1"/>
    </source>
</evidence>
<protein>
    <submittedName>
        <fullName evidence="2">Uncharacterized protein</fullName>
    </submittedName>
</protein>
<comment type="caution">
    <text evidence="2">The sequence shown here is derived from an EMBL/GenBank/DDBJ whole genome shotgun (WGS) entry which is preliminary data.</text>
</comment>
<proteinExistence type="predicted"/>
<evidence type="ECO:0000256" key="1">
    <source>
        <dbReference type="SAM" id="MobiDB-lite"/>
    </source>
</evidence>
<sequence length="99" mass="11509">MVNKIKEKYNVLKVNTKKYIDTAKDVVHMAKETIDTAKVGYKIVKEFNDLNNRNIHDKANSNNYNKGYYKTRNSKSGSYKKSNIDINNKDAIDVEFEEV</sequence>
<gene>
    <name evidence="2" type="ORF">ERS852473_02045</name>
</gene>
<dbReference type="EMBL" id="CYZR01000007">
    <property type="protein sequence ID" value="CUO14933.1"/>
    <property type="molecule type" value="Genomic_DNA"/>
</dbReference>
<dbReference type="Proteomes" id="UP000095488">
    <property type="component" value="Unassembled WGS sequence"/>
</dbReference>
<feature type="region of interest" description="Disordered" evidence="1">
    <location>
        <begin position="54"/>
        <end position="79"/>
    </location>
</feature>
<reference evidence="2 3" key="1">
    <citation type="submission" date="2015-09" db="EMBL/GenBank/DDBJ databases">
        <authorList>
            <consortium name="Pathogen Informatics"/>
            <person name="Wu L."/>
            <person name="Ma J."/>
        </authorList>
    </citation>
    <scope>NUCLEOTIDE SEQUENCE [LARGE SCALE GENOMIC DNA]</scope>
    <source>
        <strain evidence="2 3">2789STDY5834858</strain>
    </source>
</reference>
<keyword evidence="3" id="KW-1185">Reference proteome</keyword>